<dbReference type="GO" id="GO:0005886">
    <property type="term" value="C:plasma membrane"/>
    <property type="evidence" value="ECO:0007669"/>
    <property type="project" value="TreeGrafter"/>
</dbReference>
<proteinExistence type="predicted"/>
<comment type="caution">
    <text evidence="5">The sequence shown here is derived from an EMBL/GenBank/DDBJ whole genome shotgun (WGS) entry which is preliminary data.</text>
</comment>
<dbReference type="InterPro" id="IPR003593">
    <property type="entry name" value="AAA+_ATPase"/>
</dbReference>
<keyword evidence="6" id="KW-1185">Reference proteome</keyword>
<organism evidence="5 6">
    <name type="scientific">Amycolatopsis taiwanensis</name>
    <dbReference type="NCBI Taxonomy" id="342230"/>
    <lineage>
        <taxon>Bacteria</taxon>
        <taxon>Bacillati</taxon>
        <taxon>Actinomycetota</taxon>
        <taxon>Actinomycetes</taxon>
        <taxon>Pseudonocardiales</taxon>
        <taxon>Pseudonocardiaceae</taxon>
        <taxon>Amycolatopsis</taxon>
    </lineage>
</organism>
<dbReference type="GO" id="GO:0016887">
    <property type="term" value="F:ATP hydrolysis activity"/>
    <property type="evidence" value="ECO:0007669"/>
    <property type="project" value="InterPro"/>
</dbReference>
<keyword evidence="3 5" id="KW-0067">ATP-binding</keyword>
<dbReference type="EMBL" id="BSTI01000017">
    <property type="protein sequence ID" value="GLY69562.1"/>
    <property type="molecule type" value="Genomic_DNA"/>
</dbReference>
<gene>
    <name evidence="5" type="primary">livG</name>
    <name evidence="5" type="ORF">Atai01_61810</name>
</gene>
<dbReference type="SMART" id="SM00382">
    <property type="entry name" value="AAA"/>
    <property type="match status" value="1"/>
</dbReference>
<dbReference type="InterPro" id="IPR027417">
    <property type="entry name" value="P-loop_NTPase"/>
</dbReference>
<keyword evidence="1" id="KW-0813">Transport</keyword>
<sequence>MSDKIRFGQKEVTGRALFRLMACLFSEKDWAIRRRTGTVRREPNPILTRSGVTGPHCNEAVVAGMVDRAPLLRAEELSVSFGGLRVLDKVSVEVAPGAVLGVIGPNGAGKTTLFNTLCGFVRPESGSIVFDGRPLRRHRPHQLTRLGIARTLQGLGLFAGLSVLDNVIAGASHRSRTGLVAALLAAPWAERREARLREEAVAVLETLGIAGEAGRVCASLPYGIRKRVALARALMSRPRLLMLDEPAAGLSETETAELAGIVRGLREHTTVMLVEHHMDFVMNLCDRLVVLDFGEVIARGTPDEVRADPVVQRAYLGERVEVTDA</sequence>
<feature type="domain" description="ABC transporter" evidence="4">
    <location>
        <begin position="72"/>
        <end position="318"/>
    </location>
</feature>
<dbReference type="PANTHER" id="PTHR45772">
    <property type="entry name" value="CONSERVED COMPONENT OF ABC TRANSPORTER FOR NATURAL AMINO ACIDS-RELATED"/>
    <property type="match status" value="1"/>
</dbReference>
<reference evidence="5" key="1">
    <citation type="submission" date="2023-03" db="EMBL/GenBank/DDBJ databases">
        <title>Amycolatopsis taiwanensis NBRC 103393.</title>
        <authorList>
            <person name="Ichikawa N."/>
            <person name="Sato H."/>
            <person name="Tonouchi N."/>
        </authorList>
    </citation>
    <scope>NUCLEOTIDE SEQUENCE</scope>
    <source>
        <strain evidence="5">NBRC 103393</strain>
    </source>
</reference>
<dbReference type="Proteomes" id="UP001165136">
    <property type="component" value="Unassembled WGS sequence"/>
</dbReference>
<evidence type="ECO:0000313" key="5">
    <source>
        <dbReference type="EMBL" id="GLY69562.1"/>
    </source>
</evidence>
<accession>A0A9W6VJK9</accession>
<dbReference type="Pfam" id="PF12399">
    <property type="entry name" value="BCA_ABC_TP_C"/>
    <property type="match status" value="1"/>
</dbReference>
<dbReference type="PROSITE" id="PS50893">
    <property type="entry name" value="ABC_TRANSPORTER_2"/>
    <property type="match status" value="1"/>
</dbReference>
<dbReference type="InterPro" id="IPR003439">
    <property type="entry name" value="ABC_transporter-like_ATP-bd"/>
</dbReference>
<protein>
    <submittedName>
        <fullName evidence="5">ABC transporter ATP-binding protein</fullName>
    </submittedName>
</protein>
<evidence type="ECO:0000313" key="6">
    <source>
        <dbReference type="Proteomes" id="UP001165136"/>
    </source>
</evidence>
<evidence type="ECO:0000256" key="3">
    <source>
        <dbReference type="ARBA" id="ARBA00022840"/>
    </source>
</evidence>
<dbReference type="CDD" id="cd03219">
    <property type="entry name" value="ABC_Mj1267_LivG_branched"/>
    <property type="match status" value="1"/>
</dbReference>
<keyword evidence="2" id="KW-0547">Nucleotide-binding</keyword>
<evidence type="ECO:0000256" key="2">
    <source>
        <dbReference type="ARBA" id="ARBA00022741"/>
    </source>
</evidence>
<dbReference type="FunFam" id="3.40.50.300:FF:000421">
    <property type="entry name" value="Branched-chain amino acid ABC transporter ATP-binding protein"/>
    <property type="match status" value="1"/>
</dbReference>
<evidence type="ECO:0000259" key="4">
    <source>
        <dbReference type="PROSITE" id="PS50893"/>
    </source>
</evidence>
<dbReference type="InterPro" id="IPR051120">
    <property type="entry name" value="ABC_AA/LPS_Transport"/>
</dbReference>
<dbReference type="SUPFAM" id="SSF52540">
    <property type="entry name" value="P-loop containing nucleoside triphosphate hydrolases"/>
    <property type="match status" value="1"/>
</dbReference>
<dbReference type="InterPro" id="IPR032823">
    <property type="entry name" value="BCA_ABC_TP_C"/>
</dbReference>
<dbReference type="AlphaFoldDB" id="A0A9W6VJK9"/>
<dbReference type="Gene3D" id="3.40.50.300">
    <property type="entry name" value="P-loop containing nucleotide triphosphate hydrolases"/>
    <property type="match status" value="1"/>
</dbReference>
<dbReference type="PANTHER" id="PTHR45772:SF9">
    <property type="entry name" value="CONSERVED COMPONENT OF ABC TRANSPORTER FOR NATURAL AMINO ACIDS"/>
    <property type="match status" value="1"/>
</dbReference>
<name>A0A9W6VJK9_9PSEU</name>
<dbReference type="Pfam" id="PF00005">
    <property type="entry name" value="ABC_tran"/>
    <property type="match status" value="1"/>
</dbReference>
<evidence type="ECO:0000256" key="1">
    <source>
        <dbReference type="ARBA" id="ARBA00022448"/>
    </source>
</evidence>
<dbReference type="GO" id="GO:0005524">
    <property type="term" value="F:ATP binding"/>
    <property type="evidence" value="ECO:0007669"/>
    <property type="project" value="UniProtKB-KW"/>
</dbReference>